<dbReference type="InterPro" id="IPR036249">
    <property type="entry name" value="Thioredoxin-like_sf"/>
</dbReference>
<keyword evidence="8" id="KW-1185">Reference proteome</keyword>
<evidence type="ECO:0000313" key="8">
    <source>
        <dbReference type="Proteomes" id="UP000235777"/>
    </source>
</evidence>
<dbReference type="OrthoDB" id="8550465at2"/>
<accession>A0A2N7X1I2</accession>
<dbReference type="Gene3D" id="3.40.30.10">
    <property type="entry name" value="Glutaredoxin"/>
    <property type="match status" value="1"/>
</dbReference>
<dbReference type="PROSITE" id="PS51257">
    <property type="entry name" value="PROKAR_LIPOPROTEIN"/>
    <property type="match status" value="1"/>
</dbReference>
<dbReference type="SUPFAM" id="SSF52833">
    <property type="entry name" value="Thioredoxin-like"/>
    <property type="match status" value="1"/>
</dbReference>
<gene>
    <name evidence="7" type="ORF">C0Z20_17000</name>
</gene>
<keyword evidence="5" id="KW-0732">Signal</keyword>
<evidence type="ECO:0000256" key="4">
    <source>
        <dbReference type="PIRSR" id="PIRSR603782-2"/>
    </source>
</evidence>
<keyword evidence="4" id="KW-1015">Disulfide bond</keyword>
<protein>
    <submittedName>
        <fullName evidence="7">SCO family protein</fullName>
    </submittedName>
</protein>
<dbReference type="STRING" id="863227.GCA_000373005_00618"/>
<keyword evidence="2 3" id="KW-0186">Copper</keyword>
<feature type="signal peptide" evidence="5">
    <location>
        <begin position="1"/>
        <end position="23"/>
    </location>
</feature>
<dbReference type="InterPro" id="IPR003782">
    <property type="entry name" value="SCO1/SenC"/>
</dbReference>
<feature type="binding site" evidence="3">
    <location>
        <position position="96"/>
    </location>
    <ligand>
        <name>Cu cation</name>
        <dbReference type="ChEBI" id="CHEBI:23378"/>
    </ligand>
</feature>
<dbReference type="InterPro" id="IPR013766">
    <property type="entry name" value="Thioredoxin_domain"/>
</dbReference>
<dbReference type="CDD" id="cd02968">
    <property type="entry name" value="SCO"/>
    <property type="match status" value="1"/>
</dbReference>
<feature type="chain" id="PRO_5014776332" evidence="5">
    <location>
        <begin position="24"/>
        <end position="211"/>
    </location>
</feature>
<evidence type="ECO:0000256" key="1">
    <source>
        <dbReference type="ARBA" id="ARBA00010996"/>
    </source>
</evidence>
<evidence type="ECO:0000259" key="6">
    <source>
        <dbReference type="PROSITE" id="PS51352"/>
    </source>
</evidence>
<evidence type="ECO:0000256" key="5">
    <source>
        <dbReference type="SAM" id="SignalP"/>
    </source>
</evidence>
<comment type="caution">
    <text evidence="7">The sequence shown here is derived from an EMBL/GenBank/DDBJ whole genome shotgun (WGS) entry which is preliminary data.</text>
</comment>
<dbReference type="AlphaFoldDB" id="A0A2N7X1I2"/>
<dbReference type="PROSITE" id="PS51352">
    <property type="entry name" value="THIOREDOXIN_2"/>
    <property type="match status" value="1"/>
</dbReference>
<comment type="similarity">
    <text evidence="1">Belongs to the SCO1/2 family.</text>
</comment>
<feature type="domain" description="Thioredoxin" evidence="6">
    <location>
        <begin position="52"/>
        <end position="209"/>
    </location>
</feature>
<keyword evidence="3" id="KW-0479">Metal-binding</keyword>
<reference evidence="7 8" key="1">
    <citation type="submission" date="2018-01" db="EMBL/GenBank/DDBJ databases">
        <title>Whole genome analyses suggest that Burkholderia sensu lato contains two further novel genera in the rhizoxinica-symbiotica group Mycetohabitans gen. nov., and Trinickia gen. nov.: implications for the evolution of diazotrophy and nodulation in the Burkholderiaceae.</title>
        <authorList>
            <person name="Estrada-de los Santos P."/>
            <person name="Palmer M."/>
            <person name="Chavez-Ramirez B."/>
            <person name="Beukes C."/>
            <person name="Steenkamp E.T."/>
            <person name="Hirsch A.M."/>
            <person name="Manyaka P."/>
            <person name="Maluk M."/>
            <person name="Lafos M."/>
            <person name="Crook M."/>
            <person name="Gross E."/>
            <person name="Simon M.F."/>
            <person name="Bueno dos Reis Junior F."/>
            <person name="Poole P.S."/>
            <person name="Venter S.N."/>
            <person name="James E.K."/>
        </authorList>
    </citation>
    <scope>NUCLEOTIDE SEQUENCE [LARGE SCALE GENOMIC DNA]</scope>
    <source>
        <strain evidence="7 8">JPY 581</strain>
    </source>
</reference>
<organism evidence="7 8">
    <name type="scientific">Trinickia symbiotica</name>
    <dbReference type="NCBI Taxonomy" id="863227"/>
    <lineage>
        <taxon>Bacteria</taxon>
        <taxon>Pseudomonadati</taxon>
        <taxon>Pseudomonadota</taxon>
        <taxon>Betaproteobacteria</taxon>
        <taxon>Burkholderiales</taxon>
        <taxon>Burkholderiaceae</taxon>
        <taxon>Trinickia</taxon>
    </lineage>
</organism>
<dbReference type="EMBL" id="PNYC01000010">
    <property type="protein sequence ID" value="PMS35596.1"/>
    <property type="molecule type" value="Genomic_DNA"/>
</dbReference>
<dbReference type="Proteomes" id="UP000235777">
    <property type="component" value="Unassembled WGS sequence"/>
</dbReference>
<evidence type="ECO:0000256" key="2">
    <source>
        <dbReference type="ARBA" id="ARBA00023008"/>
    </source>
</evidence>
<proteinExistence type="inferred from homology"/>
<dbReference type="RefSeq" id="WP_018439130.1">
    <property type="nucleotide sequence ID" value="NZ_KB890164.1"/>
</dbReference>
<dbReference type="GO" id="GO:0046872">
    <property type="term" value="F:metal ion binding"/>
    <property type="evidence" value="ECO:0007669"/>
    <property type="project" value="UniProtKB-KW"/>
</dbReference>
<sequence>MNTFRKVAARAAVVAAAAAAACAAIPLAIAHQDADGQMMHMHHEMTRDVKTSSVAYNVPPITLVRADGRPIDLKSELDDGRAVVMTFIYTTCTSICPVISQTFEQLQDKLGPQLSHVHLVSITIDPENDTPARLREYAAKFGAGPEWQYYTGTVDATIAAQKAFNVYRDDKMDHNPVVFVRAAPGQPWLRVDGFATADELLHSYRQLVASN</sequence>
<dbReference type="Pfam" id="PF02630">
    <property type="entry name" value="SCO1-SenC"/>
    <property type="match status" value="1"/>
</dbReference>
<evidence type="ECO:0000313" key="7">
    <source>
        <dbReference type="EMBL" id="PMS35596.1"/>
    </source>
</evidence>
<feature type="binding site" evidence="3">
    <location>
        <position position="92"/>
    </location>
    <ligand>
        <name>Cu cation</name>
        <dbReference type="ChEBI" id="CHEBI:23378"/>
    </ligand>
</feature>
<evidence type="ECO:0000256" key="3">
    <source>
        <dbReference type="PIRSR" id="PIRSR603782-1"/>
    </source>
</evidence>
<dbReference type="PANTHER" id="PTHR12151:SF25">
    <property type="entry name" value="LINALOOL DEHYDRATASE_ISOMERASE DOMAIN-CONTAINING PROTEIN"/>
    <property type="match status" value="1"/>
</dbReference>
<dbReference type="PANTHER" id="PTHR12151">
    <property type="entry name" value="ELECTRON TRANSPORT PROTIN SCO1/SENC FAMILY MEMBER"/>
    <property type="match status" value="1"/>
</dbReference>
<name>A0A2N7X1I2_9BURK</name>
<feature type="disulfide bond" description="Redox-active" evidence="4">
    <location>
        <begin position="92"/>
        <end position="96"/>
    </location>
</feature>